<organism evidence="10">
    <name type="scientific">marine sediment metagenome</name>
    <dbReference type="NCBI Taxonomy" id="412755"/>
    <lineage>
        <taxon>unclassified sequences</taxon>
        <taxon>metagenomes</taxon>
        <taxon>ecological metagenomes</taxon>
    </lineage>
</organism>
<feature type="transmembrane region" description="Helical" evidence="9">
    <location>
        <begin position="163"/>
        <end position="181"/>
    </location>
</feature>
<dbReference type="InterPro" id="IPR001851">
    <property type="entry name" value="ABC_transp_permease"/>
</dbReference>
<keyword evidence="6 9" id="KW-1133">Transmembrane helix</keyword>
<keyword evidence="3" id="KW-1003">Cell membrane</keyword>
<feature type="transmembrane region" description="Helical" evidence="9">
    <location>
        <begin position="210"/>
        <end position="230"/>
    </location>
</feature>
<evidence type="ECO:0008006" key="11">
    <source>
        <dbReference type="Google" id="ProtNLM"/>
    </source>
</evidence>
<evidence type="ECO:0000313" key="10">
    <source>
        <dbReference type="EMBL" id="KKN26995.1"/>
    </source>
</evidence>
<dbReference type="AlphaFoldDB" id="A0A0F9P587"/>
<protein>
    <recommendedName>
        <fullName evidence="11">Branched-chain amino acid ABC transporter permease</fullName>
    </recommendedName>
</protein>
<dbReference type="PANTHER" id="PTHR11795:SF447">
    <property type="entry name" value="ABC TRANSPORTER PERMEASE PROTEIN"/>
    <property type="match status" value="1"/>
</dbReference>
<dbReference type="Pfam" id="PF02653">
    <property type="entry name" value="BPD_transp_2"/>
    <property type="match status" value="1"/>
</dbReference>
<dbReference type="EMBL" id="LAZR01002676">
    <property type="protein sequence ID" value="KKN26995.1"/>
    <property type="molecule type" value="Genomic_DNA"/>
</dbReference>
<comment type="similarity">
    <text evidence="8">Belongs to the binding-protein-dependent transport system permease family. LivHM subfamily.</text>
</comment>
<feature type="transmembrane region" description="Helical" evidence="9">
    <location>
        <begin position="291"/>
        <end position="308"/>
    </location>
</feature>
<evidence type="ECO:0000256" key="1">
    <source>
        <dbReference type="ARBA" id="ARBA00004651"/>
    </source>
</evidence>
<name>A0A0F9P587_9ZZZZ</name>
<evidence type="ECO:0000256" key="7">
    <source>
        <dbReference type="ARBA" id="ARBA00023136"/>
    </source>
</evidence>
<dbReference type="GO" id="GO:0005886">
    <property type="term" value="C:plasma membrane"/>
    <property type="evidence" value="ECO:0007669"/>
    <property type="project" value="UniProtKB-SubCell"/>
</dbReference>
<dbReference type="PANTHER" id="PTHR11795">
    <property type="entry name" value="BRANCHED-CHAIN AMINO ACID TRANSPORT SYSTEM PERMEASE PROTEIN LIVH"/>
    <property type="match status" value="1"/>
</dbReference>
<feature type="transmembrane region" description="Helical" evidence="9">
    <location>
        <begin position="242"/>
        <end position="261"/>
    </location>
</feature>
<reference evidence="10" key="1">
    <citation type="journal article" date="2015" name="Nature">
        <title>Complex archaea that bridge the gap between prokaryotes and eukaryotes.</title>
        <authorList>
            <person name="Spang A."/>
            <person name="Saw J.H."/>
            <person name="Jorgensen S.L."/>
            <person name="Zaremba-Niedzwiedzka K."/>
            <person name="Martijn J."/>
            <person name="Lind A.E."/>
            <person name="van Eijk R."/>
            <person name="Schleper C."/>
            <person name="Guy L."/>
            <person name="Ettema T.J."/>
        </authorList>
    </citation>
    <scope>NUCLEOTIDE SEQUENCE</scope>
</reference>
<sequence>MVNEIMNFLFNGTLQGSVLALVAIGYSLVYGVGHIMNLAHGAYFMVTGYLLLTMANYLFPGFLGFTASFSSFSAGFENYMVGLLMVVLVLLIITIIGALSYILLIKPLQESAVGVVLVTFGLAFFFEQLIMTTEFGSETWSVSKFKFFIGSTEVLGISLINQYIFLIIISIIVVVVLALFINKSKLGKSIRAVSQDREAATLMGINSNRVFLYTVMISAFLAGVAAILYLPGGTIDGPRMGWAYLTNSFAVVILGGMGSLFGSVVGAFIVGYVGSFTTVILPVFIPGFPGASWAHVVPIIIIIAMLIIRPQGLFGKKEVD</sequence>
<evidence type="ECO:0000256" key="8">
    <source>
        <dbReference type="ARBA" id="ARBA00037998"/>
    </source>
</evidence>
<dbReference type="GO" id="GO:0022857">
    <property type="term" value="F:transmembrane transporter activity"/>
    <property type="evidence" value="ECO:0007669"/>
    <property type="project" value="InterPro"/>
</dbReference>
<comment type="subcellular location">
    <subcellularLocation>
        <location evidence="1">Cell membrane</location>
        <topology evidence="1">Multi-pass membrane protein</topology>
    </subcellularLocation>
</comment>
<evidence type="ECO:0000256" key="6">
    <source>
        <dbReference type="ARBA" id="ARBA00022989"/>
    </source>
</evidence>
<keyword evidence="2" id="KW-0813">Transport</keyword>
<keyword evidence="4 9" id="KW-0812">Transmembrane</keyword>
<feature type="transmembrane region" description="Helical" evidence="9">
    <location>
        <begin position="79"/>
        <end position="104"/>
    </location>
</feature>
<keyword evidence="5" id="KW-0029">Amino-acid transport</keyword>
<keyword evidence="7 9" id="KW-0472">Membrane</keyword>
<evidence type="ECO:0000256" key="3">
    <source>
        <dbReference type="ARBA" id="ARBA00022475"/>
    </source>
</evidence>
<dbReference type="CDD" id="cd06582">
    <property type="entry name" value="TM_PBP1_LivH_like"/>
    <property type="match status" value="1"/>
</dbReference>
<feature type="transmembrane region" description="Helical" evidence="9">
    <location>
        <begin position="12"/>
        <end position="30"/>
    </location>
</feature>
<dbReference type="GO" id="GO:0006865">
    <property type="term" value="P:amino acid transport"/>
    <property type="evidence" value="ECO:0007669"/>
    <property type="project" value="UniProtKB-KW"/>
</dbReference>
<feature type="transmembrane region" description="Helical" evidence="9">
    <location>
        <begin position="268"/>
        <end position="285"/>
    </location>
</feature>
<comment type="caution">
    <text evidence="10">The sequence shown here is derived from an EMBL/GenBank/DDBJ whole genome shotgun (WGS) entry which is preliminary data.</text>
</comment>
<feature type="transmembrane region" description="Helical" evidence="9">
    <location>
        <begin position="42"/>
        <end position="59"/>
    </location>
</feature>
<proteinExistence type="inferred from homology"/>
<accession>A0A0F9P587</accession>
<dbReference type="InterPro" id="IPR052157">
    <property type="entry name" value="BCAA_transport_permease"/>
</dbReference>
<evidence type="ECO:0000256" key="9">
    <source>
        <dbReference type="SAM" id="Phobius"/>
    </source>
</evidence>
<evidence type="ECO:0000256" key="5">
    <source>
        <dbReference type="ARBA" id="ARBA00022970"/>
    </source>
</evidence>
<feature type="transmembrane region" description="Helical" evidence="9">
    <location>
        <begin position="111"/>
        <end position="131"/>
    </location>
</feature>
<evidence type="ECO:0000256" key="2">
    <source>
        <dbReference type="ARBA" id="ARBA00022448"/>
    </source>
</evidence>
<evidence type="ECO:0000256" key="4">
    <source>
        <dbReference type="ARBA" id="ARBA00022692"/>
    </source>
</evidence>
<gene>
    <name evidence="10" type="ORF">LCGC14_0869050</name>
</gene>